<reference evidence="2" key="2">
    <citation type="submission" date="2020-09" db="EMBL/GenBank/DDBJ databases">
        <authorList>
            <person name="Sun Q."/>
            <person name="Kim S."/>
        </authorList>
    </citation>
    <scope>NUCLEOTIDE SEQUENCE</scope>
    <source>
        <strain evidence="2">KCTC 42651</strain>
    </source>
</reference>
<keyword evidence="3" id="KW-1185">Reference proteome</keyword>
<dbReference type="AlphaFoldDB" id="A0A919CSL1"/>
<sequence>MIPDAVTVTFGPLLPWPAVVALGVLAALIAALVLVRRARGGWWRAAALALLVLALANPSIVAERRDPRADVVVVAVDRTASQEIGERPARTEAAVAALDEKLARIPGLQVERVVVSNQGLAGAEEGTRLLAAVREALVDVPEHRLAGVIAITDGQVHDVEAALASDRVPGPFHVLLTGDRGEQDRRLRIVRAPSFGMVDKTVTVTLEVVDPAAAPGSAAAVLMGIDGAEAVPLSVPVNQEHAVEVPIEHGGQTILEFAAEPGSRELALDNNRAVIAVNGVRDRLRVLLVSGEPHAGERTWRDILKSDPSVDLVHFTILRPPEKQDGTPIRELSLIAFPIRELFELKLADFDLIIFDRYRRRGVLPRMYMQNIAEYVRNGGALLEASGPTFASRLSLARTPIGEVLPAQPTGGVIEQGFRPRITELGGRHPVTAGLAGAGEDGGEPTWGRWFRQIEARDVRGNVVMSGDASRPLLVLDRVGDGRVAHLLSDHLWLWSRGYEGGGPQAELLRRTAHWLMREPDLEENDLRAFARGDQLEIDRRMLEGSLAPVRVTGPDGTGRDVELAEIAPGHGTATVQVDRPGLYRLSDGVRTALVAVGALNPVELSDVAATEARLQPLSQATGGGMQWLAEDGVPALRRVAGDRAAAGRGWFGLRANGDYVVTGVLTVPALPAALALVLLLGALMTAWRREGD</sequence>
<dbReference type="EMBL" id="BMZS01000015">
    <property type="protein sequence ID" value="GHD62910.1"/>
    <property type="molecule type" value="Genomic_DNA"/>
</dbReference>
<dbReference type="Proteomes" id="UP000630353">
    <property type="component" value="Unassembled WGS sequence"/>
</dbReference>
<evidence type="ECO:0000313" key="2">
    <source>
        <dbReference type="EMBL" id="GHD62910.1"/>
    </source>
</evidence>
<dbReference type="PANTHER" id="PTHR37947">
    <property type="entry name" value="BLL2462 PROTEIN"/>
    <property type="match status" value="1"/>
</dbReference>
<keyword evidence="1" id="KW-1133">Transmembrane helix</keyword>
<accession>A0A919CSL1</accession>
<evidence type="ECO:0000256" key="1">
    <source>
        <dbReference type="SAM" id="Phobius"/>
    </source>
</evidence>
<feature type="transmembrane region" description="Helical" evidence="1">
    <location>
        <begin position="42"/>
        <end position="61"/>
    </location>
</feature>
<feature type="transmembrane region" description="Helical" evidence="1">
    <location>
        <begin position="670"/>
        <end position="688"/>
    </location>
</feature>
<reference evidence="2" key="1">
    <citation type="journal article" date="2014" name="Int. J. Syst. Evol. Microbiol.">
        <title>Complete genome sequence of Corynebacterium casei LMG S-19264T (=DSM 44701T), isolated from a smear-ripened cheese.</title>
        <authorList>
            <consortium name="US DOE Joint Genome Institute (JGI-PGF)"/>
            <person name="Walter F."/>
            <person name="Albersmeier A."/>
            <person name="Kalinowski J."/>
            <person name="Ruckert C."/>
        </authorList>
    </citation>
    <scope>NUCLEOTIDE SEQUENCE</scope>
    <source>
        <strain evidence="2">KCTC 42651</strain>
    </source>
</reference>
<dbReference type="InterPro" id="IPR029062">
    <property type="entry name" value="Class_I_gatase-like"/>
</dbReference>
<organism evidence="2 3">
    <name type="scientific">Thalassobaculum fulvum</name>
    <dbReference type="NCBI Taxonomy" id="1633335"/>
    <lineage>
        <taxon>Bacteria</taxon>
        <taxon>Pseudomonadati</taxon>
        <taxon>Pseudomonadota</taxon>
        <taxon>Alphaproteobacteria</taxon>
        <taxon>Rhodospirillales</taxon>
        <taxon>Thalassobaculaceae</taxon>
        <taxon>Thalassobaculum</taxon>
    </lineage>
</organism>
<gene>
    <name evidence="2" type="ORF">GCM10017083_52400</name>
</gene>
<dbReference type="Gene3D" id="3.40.50.880">
    <property type="match status" value="1"/>
</dbReference>
<dbReference type="SUPFAM" id="SSF52317">
    <property type="entry name" value="Class I glutamine amidotransferase-like"/>
    <property type="match status" value="1"/>
</dbReference>
<dbReference type="PANTHER" id="PTHR37947:SF1">
    <property type="entry name" value="BLL2462 PROTEIN"/>
    <property type="match status" value="1"/>
</dbReference>
<comment type="caution">
    <text evidence="2">The sequence shown here is derived from an EMBL/GenBank/DDBJ whole genome shotgun (WGS) entry which is preliminary data.</text>
</comment>
<keyword evidence="1" id="KW-0472">Membrane</keyword>
<dbReference type="RefSeq" id="WP_189995328.1">
    <property type="nucleotide sequence ID" value="NZ_BMZS01000015.1"/>
</dbReference>
<proteinExistence type="predicted"/>
<feature type="transmembrane region" description="Helical" evidence="1">
    <location>
        <begin position="13"/>
        <end position="35"/>
    </location>
</feature>
<protein>
    <submittedName>
        <fullName evidence="2">Membrane protein</fullName>
    </submittedName>
</protein>
<keyword evidence="1" id="KW-0812">Transmembrane</keyword>
<name>A0A919CSL1_9PROT</name>
<evidence type="ECO:0000313" key="3">
    <source>
        <dbReference type="Proteomes" id="UP000630353"/>
    </source>
</evidence>